<keyword evidence="15" id="KW-1185">Reference proteome</keyword>
<keyword evidence="4 11" id="KW-0175">Coiled coil</keyword>
<dbReference type="RefSeq" id="XP_027338254.1">
    <property type="nucleotide sequence ID" value="XM_027482453.1"/>
</dbReference>
<comment type="subcellular location">
    <subcellularLocation>
        <location evidence="1 9 10">Nucleus</location>
    </subcellularLocation>
</comment>
<keyword evidence="6 9" id="KW-0371">Homeobox</keyword>
<dbReference type="InterPro" id="IPR042160">
    <property type="entry name" value="HD-Zip_IV"/>
</dbReference>
<dbReference type="SUPFAM" id="SSF46689">
    <property type="entry name" value="Homeodomain-like"/>
    <property type="match status" value="1"/>
</dbReference>
<feature type="compositionally biased region" description="Basic residues" evidence="12">
    <location>
        <begin position="18"/>
        <end position="27"/>
    </location>
</feature>
<evidence type="ECO:0000259" key="14">
    <source>
        <dbReference type="PROSITE" id="PS50848"/>
    </source>
</evidence>
<dbReference type="PANTHER" id="PTHR45654">
    <property type="entry name" value="HOMEOBOX-LEUCINE ZIPPER PROTEIN MERISTEM L1"/>
    <property type="match status" value="1"/>
</dbReference>
<dbReference type="SMART" id="SM00389">
    <property type="entry name" value="HOX"/>
    <property type="match status" value="1"/>
</dbReference>
<keyword evidence="5 9" id="KW-0238">DNA-binding</keyword>
<dbReference type="InterPro" id="IPR001356">
    <property type="entry name" value="HD"/>
</dbReference>
<dbReference type="InterPro" id="IPR002913">
    <property type="entry name" value="START_lipid-bd_dom"/>
</dbReference>
<evidence type="ECO:0000256" key="4">
    <source>
        <dbReference type="ARBA" id="ARBA00023054"/>
    </source>
</evidence>
<name>A0A8B8K4K6_ABRPR</name>
<sequence>MDSSMGGVDGSGDEGTHTSHKGKRPSYKRLSSAQTAKLEKFIKECPHPDETQRRQLATEVGLEPKQIKFWFQNKRTQIKNQHERADNTALRVENDRINSENEFMKEALKNMLCPSCGGPPYAEGEHEHFMQKMQLENAQLKDEHDKVSRLLARYLEKQMSQPELQQTVIPITGSTSYDPPHGSSLNHVIDESLCLDQSFSTQVIDDLLLSNSLGGVDVEKPFMLEVATTAMEELVRLLRINEPFWIKSSTQDGKLVLHRESYEKIFSRTKQFKGANIHVEATKDSGMVNISGIQLVEMFLDSDKWVNLFPTIVTKAETIKVLESGFLGNRSGALQLMIEEMHILSPLVQARKFQFLRYCQQIEDGQWVITDVSFDPFQQNNSPSRSWRHPSGCLIQEMPNGYSMVTWVEHVEVDDKIQTHPLYRDIVSINMAYGAERWMMELQRMCERFAWFYVEKIANHGFEGVINSLEGRRSVMNFSHRMLKIFCQSLTMSGNLDFPHLTMENNSGVRVSIRKNTNLGQPNGMIVVAATSLWLPLHYLKIFEFFTDEKRRAQWDVLSCGNPVHKVAHISHGTHPGNCTSIIRPFIPSENNALILQESLTNSMGSYVVYAPTDVRTMNMAIQGEDSSLLPILPSGFVIVAHDDPNANLGAFDNTNVDRSEGSLLTVAFQILACSPSGINLLNMESVAAVNTLLTSTILKIKDALNCSNLE</sequence>
<dbReference type="Proteomes" id="UP000694853">
    <property type="component" value="Unplaced"/>
</dbReference>
<evidence type="ECO:0000256" key="11">
    <source>
        <dbReference type="SAM" id="Coils"/>
    </source>
</evidence>
<dbReference type="InterPro" id="IPR057993">
    <property type="entry name" value="HD-Zip_IV_C"/>
</dbReference>
<evidence type="ECO:0000256" key="9">
    <source>
        <dbReference type="PROSITE-ProRule" id="PRU00108"/>
    </source>
</evidence>
<dbReference type="PANTHER" id="PTHR45654:SF9">
    <property type="entry name" value="HOMEOBOX-LEUCINE ZIPPER PROTEIN HDG10-RELATED"/>
    <property type="match status" value="1"/>
</dbReference>
<dbReference type="PROSITE" id="PS50071">
    <property type="entry name" value="HOMEOBOX_2"/>
    <property type="match status" value="1"/>
</dbReference>
<dbReference type="KEGG" id="aprc:113852213"/>
<evidence type="ECO:0000256" key="1">
    <source>
        <dbReference type="ARBA" id="ARBA00004123"/>
    </source>
</evidence>
<reference evidence="15" key="1">
    <citation type="journal article" date="2019" name="Toxins">
        <title>Detection of Abrin-Like and Prepropulchellin-Like Toxin Genes and Transcripts Using Whole Genome Sequencing and Full-Length Transcript Sequencing of Abrus precatorius.</title>
        <authorList>
            <person name="Hovde B.T."/>
            <person name="Daligault H.E."/>
            <person name="Hanschen E.R."/>
            <person name="Kunde Y.A."/>
            <person name="Johnson M.B."/>
            <person name="Starkenburg S.R."/>
            <person name="Johnson S.L."/>
        </authorList>
    </citation>
    <scope>NUCLEOTIDE SEQUENCE [LARGE SCALE GENOMIC DNA]</scope>
</reference>
<dbReference type="Gene3D" id="3.30.530.20">
    <property type="match status" value="1"/>
</dbReference>
<evidence type="ECO:0000256" key="2">
    <source>
        <dbReference type="ARBA" id="ARBA00006789"/>
    </source>
</evidence>
<dbReference type="Gene3D" id="1.10.10.60">
    <property type="entry name" value="Homeodomain-like"/>
    <property type="match status" value="1"/>
</dbReference>
<dbReference type="GO" id="GO:0003677">
    <property type="term" value="F:DNA binding"/>
    <property type="evidence" value="ECO:0007669"/>
    <property type="project" value="UniProtKB-UniRule"/>
</dbReference>
<evidence type="ECO:0000256" key="6">
    <source>
        <dbReference type="ARBA" id="ARBA00023155"/>
    </source>
</evidence>
<evidence type="ECO:0000313" key="15">
    <source>
        <dbReference type="Proteomes" id="UP000694853"/>
    </source>
</evidence>
<dbReference type="InterPro" id="IPR023393">
    <property type="entry name" value="START-like_dom_sf"/>
</dbReference>
<feature type="region of interest" description="Disordered" evidence="12">
    <location>
        <begin position="1"/>
        <end position="32"/>
    </location>
</feature>
<evidence type="ECO:0000256" key="7">
    <source>
        <dbReference type="ARBA" id="ARBA00023163"/>
    </source>
</evidence>
<dbReference type="Pfam" id="PF25797">
    <property type="entry name" value="PDF2_C"/>
    <property type="match status" value="1"/>
</dbReference>
<dbReference type="GO" id="GO:0008289">
    <property type="term" value="F:lipid binding"/>
    <property type="evidence" value="ECO:0007669"/>
    <property type="project" value="InterPro"/>
</dbReference>
<dbReference type="Pfam" id="PF01852">
    <property type="entry name" value="START"/>
    <property type="match status" value="1"/>
</dbReference>
<proteinExistence type="inferred from homology"/>
<evidence type="ECO:0000256" key="3">
    <source>
        <dbReference type="ARBA" id="ARBA00023015"/>
    </source>
</evidence>
<dbReference type="PROSITE" id="PS50848">
    <property type="entry name" value="START"/>
    <property type="match status" value="1"/>
</dbReference>
<protein>
    <submittedName>
        <fullName evidence="16">Homeobox-leucine zipper protein HDG11-like</fullName>
    </submittedName>
</protein>
<evidence type="ECO:0000259" key="13">
    <source>
        <dbReference type="PROSITE" id="PS50071"/>
    </source>
</evidence>
<evidence type="ECO:0000313" key="16">
    <source>
        <dbReference type="RefSeq" id="XP_027338254.1"/>
    </source>
</evidence>
<keyword evidence="8 9" id="KW-0539">Nucleus</keyword>
<keyword evidence="7" id="KW-0804">Transcription</keyword>
<dbReference type="GeneID" id="113852213"/>
<accession>A0A8B8K4K6</accession>
<dbReference type="FunFam" id="1.10.10.60:FF:000229">
    <property type="entry name" value="Homeobox-leucine zipper protein HDG1"/>
    <property type="match status" value="1"/>
</dbReference>
<comment type="similarity">
    <text evidence="2">Belongs to the HD-ZIP homeobox family. Class IV subfamily.</text>
</comment>
<evidence type="ECO:0000256" key="5">
    <source>
        <dbReference type="ARBA" id="ARBA00023125"/>
    </source>
</evidence>
<keyword evidence="3" id="KW-0805">Transcription regulation</keyword>
<dbReference type="InterPro" id="IPR017970">
    <property type="entry name" value="Homeobox_CS"/>
</dbReference>
<dbReference type="SMART" id="SM00234">
    <property type="entry name" value="START"/>
    <property type="match status" value="1"/>
</dbReference>
<dbReference type="GO" id="GO:0000981">
    <property type="term" value="F:DNA-binding transcription factor activity, RNA polymerase II-specific"/>
    <property type="evidence" value="ECO:0007669"/>
    <property type="project" value="InterPro"/>
</dbReference>
<feature type="coiled-coil region" evidence="11">
    <location>
        <begin position="130"/>
        <end position="157"/>
    </location>
</feature>
<feature type="domain" description="Homeobox" evidence="13">
    <location>
        <begin position="21"/>
        <end position="81"/>
    </location>
</feature>
<evidence type="ECO:0000256" key="8">
    <source>
        <dbReference type="ARBA" id="ARBA00023242"/>
    </source>
</evidence>
<dbReference type="OrthoDB" id="1422316at2759"/>
<dbReference type="SUPFAM" id="SSF55961">
    <property type="entry name" value="Bet v1-like"/>
    <property type="match status" value="2"/>
</dbReference>
<dbReference type="CDD" id="cd00086">
    <property type="entry name" value="homeodomain"/>
    <property type="match status" value="1"/>
</dbReference>
<feature type="domain" description="START" evidence="14">
    <location>
        <begin position="216"/>
        <end position="451"/>
    </location>
</feature>
<organism evidence="15 16">
    <name type="scientific">Abrus precatorius</name>
    <name type="common">Indian licorice</name>
    <name type="synonym">Glycine abrus</name>
    <dbReference type="NCBI Taxonomy" id="3816"/>
    <lineage>
        <taxon>Eukaryota</taxon>
        <taxon>Viridiplantae</taxon>
        <taxon>Streptophyta</taxon>
        <taxon>Embryophyta</taxon>
        <taxon>Tracheophyta</taxon>
        <taxon>Spermatophyta</taxon>
        <taxon>Magnoliopsida</taxon>
        <taxon>eudicotyledons</taxon>
        <taxon>Gunneridae</taxon>
        <taxon>Pentapetalae</taxon>
        <taxon>rosids</taxon>
        <taxon>fabids</taxon>
        <taxon>Fabales</taxon>
        <taxon>Fabaceae</taxon>
        <taxon>Papilionoideae</taxon>
        <taxon>50 kb inversion clade</taxon>
        <taxon>NPAAA clade</taxon>
        <taxon>indigoferoid/millettioid clade</taxon>
        <taxon>Abreae</taxon>
        <taxon>Abrus</taxon>
    </lineage>
</organism>
<dbReference type="CDD" id="cd08875">
    <property type="entry name" value="START_ArGLABRA2_like"/>
    <property type="match status" value="1"/>
</dbReference>
<dbReference type="InterPro" id="IPR009057">
    <property type="entry name" value="Homeodomain-like_sf"/>
</dbReference>
<gene>
    <name evidence="16" type="primary">LOC113852213</name>
</gene>
<evidence type="ECO:0000256" key="10">
    <source>
        <dbReference type="RuleBase" id="RU000682"/>
    </source>
</evidence>
<reference evidence="16" key="2">
    <citation type="submission" date="2025-08" db="UniProtKB">
        <authorList>
            <consortium name="RefSeq"/>
        </authorList>
    </citation>
    <scope>IDENTIFICATION</scope>
    <source>
        <tissue evidence="16">Young leaves</tissue>
    </source>
</reference>
<feature type="DNA-binding region" description="Homeobox" evidence="9">
    <location>
        <begin position="23"/>
        <end position="82"/>
    </location>
</feature>
<dbReference type="GO" id="GO:0005634">
    <property type="term" value="C:nucleus"/>
    <property type="evidence" value="ECO:0007669"/>
    <property type="project" value="UniProtKB-SubCell"/>
</dbReference>
<dbReference type="PROSITE" id="PS00027">
    <property type="entry name" value="HOMEOBOX_1"/>
    <property type="match status" value="1"/>
</dbReference>
<evidence type="ECO:0000256" key="12">
    <source>
        <dbReference type="SAM" id="MobiDB-lite"/>
    </source>
</evidence>
<dbReference type="Pfam" id="PF00046">
    <property type="entry name" value="Homeodomain"/>
    <property type="match status" value="1"/>
</dbReference>
<dbReference type="AlphaFoldDB" id="A0A8B8K4K6"/>